<dbReference type="GO" id="GO:0015031">
    <property type="term" value="P:protein transport"/>
    <property type="evidence" value="ECO:0007669"/>
    <property type="project" value="TreeGrafter"/>
</dbReference>
<dbReference type="PANTHER" id="PTHR11188">
    <property type="entry name" value="ARRESTIN DOMAIN CONTAINING PROTEIN"/>
    <property type="match status" value="1"/>
</dbReference>
<dbReference type="OMA" id="PREPTEH"/>
<name>G7E3E7_MIXOS</name>
<dbReference type="EMBL" id="BABT02000119">
    <property type="protein sequence ID" value="GAA97357.1"/>
    <property type="molecule type" value="Genomic_DNA"/>
</dbReference>
<dbReference type="AlphaFoldDB" id="G7E3E7"/>
<dbReference type="Proteomes" id="UP000009131">
    <property type="component" value="Unassembled WGS sequence"/>
</dbReference>
<dbReference type="InterPro" id="IPR011021">
    <property type="entry name" value="Arrestin-like_N"/>
</dbReference>
<dbReference type="InParanoid" id="G7E3E7"/>
<keyword evidence="4" id="KW-1185">Reference proteome</keyword>
<dbReference type="OrthoDB" id="2534001at2759"/>
<comment type="caution">
    <text evidence="3">The sequence shown here is derived from an EMBL/GenBank/DDBJ whole genome shotgun (WGS) entry which is preliminary data.</text>
</comment>
<dbReference type="Pfam" id="PF00339">
    <property type="entry name" value="Arrestin_N"/>
    <property type="match status" value="1"/>
</dbReference>
<sequence length="531" mass="57496">MVSRRDEMLGSFASTMNALVDAVSSPSSQSGSSSSAQQNAERGITHTGDRLARNIQSGLTTVLDSNSRQVQLAEPTVRDVAPPAASSASTSRAADPVNEDELPSYTRRAPKVRQSVVDTEETRNAILSNLKEHSFTSKSSRLELTVQSASANQYPLFVQDLLTSIAGQVIVNLEKDEPISAVRLRVKGVARTLAYRIQGNGRHPVLSELIFHEESRLLYEQTDPSQNLARGIYNFDYKFDLPERLADGSALPPSFSLATSDPGALGRSMEAASVKWYMKLTLARRGLLRPNERLFAPIVYLCRQPLPAPSPLRELAIAHGQKAPGPLEDPPGWQGRKSKLTCKKGVFKAKQAWFEIVVLVPKPSVFARESDGIEFYLKITSSDPEVTSDFPNSAIRVMLVQRTAVSAQGLQDTHETLIANANLHSSGADKGAKFATSDPETTGIWSKKATGTIRIPAHLVPSFQSPSIHVSYVVMVQATAPGTPALVTIPVDIVATQTKSLGIHGKAAAKPQDAPQVDLPPSYFSVVEESR</sequence>
<organism evidence="3 4">
    <name type="scientific">Mixia osmundae (strain CBS 9802 / IAM 14324 / JCM 22182 / KY 12970)</name>
    <dbReference type="NCBI Taxonomy" id="764103"/>
    <lineage>
        <taxon>Eukaryota</taxon>
        <taxon>Fungi</taxon>
        <taxon>Dikarya</taxon>
        <taxon>Basidiomycota</taxon>
        <taxon>Pucciniomycotina</taxon>
        <taxon>Mixiomycetes</taxon>
        <taxon>Mixiales</taxon>
        <taxon>Mixiaceae</taxon>
        <taxon>Mixia</taxon>
    </lineage>
</organism>
<evidence type="ECO:0000256" key="1">
    <source>
        <dbReference type="SAM" id="MobiDB-lite"/>
    </source>
</evidence>
<evidence type="ECO:0000313" key="3">
    <source>
        <dbReference type="EMBL" id="GAA97357.1"/>
    </source>
</evidence>
<dbReference type="Gene3D" id="2.60.40.640">
    <property type="match status" value="1"/>
</dbReference>
<feature type="compositionally biased region" description="Low complexity" evidence="1">
    <location>
        <begin position="24"/>
        <end position="38"/>
    </location>
</feature>
<evidence type="ECO:0000313" key="4">
    <source>
        <dbReference type="Proteomes" id="UP000009131"/>
    </source>
</evidence>
<reference evidence="3 4" key="1">
    <citation type="journal article" date="2011" name="J. Gen. Appl. Microbiol.">
        <title>Draft genome sequencing of the enigmatic basidiomycete Mixia osmundae.</title>
        <authorList>
            <person name="Nishida H."/>
            <person name="Nagatsuka Y."/>
            <person name="Sugiyama J."/>
        </authorList>
    </citation>
    <scope>NUCLEOTIDE SEQUENCE [LARGE SCALE GENOMIC DNA]</scope>
    <source>
        <strain evidence="4">CBS 9802 / IAM 14324 / JCM 22182 / KY 12970</strain>
    </source>
</reference>
<dbReference type="GO" id="GO:0005737">
    <property type="term" value="C:cytoplasm"/>
    <property type="evidence" value="ECO:0007669"/>
    <property type="project" value="TreeGrafter"/>
</dbReference>
<dbReference type="eggNOG" id="ENOG502S5XU">
    <property type="taxonomic scope" value="Eukaryota"/>
</dbReference>
<accession>G7E3E7</accession>
<proteinExistence type="predicted"/>
<dbReference type="InterPro" id="IPR014752">
    <property type="entry name" value="Arrestin-like_C"/>
</dbReference>
<dbReference type="PANTHER" id="PTHR11188:SF17">
    <property type="entry name" value="FI21816P1"/>
    <property type="match status" value="1"/>
</dbReference>
<dbReference type="InterPro" id="IPR050357">
    <property type="entry name" value="Arrestin_domain-protein"/>
</dbReference>
<feature type="domain" description="Arrestin-like N-terminal" evidence="2">
    <location>
        <begin position="163"/>
        <end position="286"/>
    </location>
</feature>
<gene>
    <name evidence="3" type="primary">Mo04035</name>
    <name evidence="3" type="ORF">E5Q_04035</name>
</gene>
<dbReference type="RefSeq" id="XP_014567954.1">
    <property type="nucleotide sequence ID" value="XM_014712468.1"/>
</dbReference>
<dbReference type="HOGENOM" id="CLU_025691_0_0_1"/>
<protein>
    <recommendedName>
        <fullName evidence="2">Arrestin-like N-terminal domain-containing protein</fullName>
    </recommendedName>
</protein>
<reference evidence="3 4" key="2">
    <citation type="journal article" date="2012" name="Open Biol.">
        <title>Characteristics of nucleosomes and linker DNA regions on the genome of the basidiomycete Mixia osmundae revealed by mono- and dinucleosome mapping.</title>
        <authorList>
            <person name="Nishida H."/>
            <person name="Kondo S."/>
            <person name="Matsumoto T."/>
            <person name="Suzuki Y."/>
            <person name="Yoshikawa H."/>
            <person name="Taylor T.D."/>
            <person name="Sugiyama J."/>
        </authorList>
    </citation>
    <scope>NUCLEOTIDE SEQUENCE [LARGE SCALE GENOMIC DNA]</scope>
    <source>
        <strain evidence="4">CBS 9802 / IAM 14324 / JCM 22182 / KY 12970</strain>
    </source>
</reference>
<evidence type="ECO:0000259" key="2">
    <source>
        <dbReference type="Pfam" id="PF00339"/>
    </source>
</evidence>
<feature type="region of interest" description="Disordered" evidence="1">
    <location>
        <begin position="73"/>
        <end position="100"/>
    </location>
</feature>
<feature type="region of interest" description="Disordered" evidence="1">
    <location>
        <begin position="23"/>
        <end position="50"/>
    </location>
</feature>
<dbReference type="CDD" id="cd22952">
    <property type="entry name" value="ART10-like"/>
    <property type="match status" value="1"/>
</dbReference>
<feature type="compositionally biased region" description="Low complexity" evidence="1">
    <location>
        <begin position="78"/>
        <end position="95"/>
    </location>
</feature>